<dbReference type="GO" id="GO:0006366">
    <property type="term" value="P:transcription by RNA polymerase II"/>
    <property type="evidence" value="ECO:0007669"/>
    <property type="project" value="TreeGrafter"/>
</dbReference>
<dbReference type="InterPro" id="IPR011262">
    <property type="entry name" value="DNA-dir_RNA_pol_insert"/>
</dbReference>
<dbReference type="AlphaFoldDB" id="A0A8K0JKC2"/>
<evidence type="ECO:0000256" key="2">
    <source>
        <dbReference type="ARBA" id="ARBA00023163"/>
    </source>
</evidence>
<accession>A0A8K0JKC2</accession>
<dbReference type="EMBL" id="JABELV010000092">
    <property type="protein sequence ID" value="KAG7531392.1"/>
    <property type="molecule type" value="Genomic_DNA"/>
</dbReference>
<dbReference type="Gene3D" id="3.30.1360.10">
    <property type="entry name" value="RNA polymerase, RBP11-like subunit"/>
    <property type="match status" value="1"/>
</dbReference>
<name>A0A8K0JKC2_9TREE</name>
<dbReference type="CDD" id="cd07031">
    <property type="entry name" value="RNAP_II_RPB3"/>
    <property type="match status" value="1"/>
</dbReference>
<dbReference type="InterPro" id="IPR036603">
    <property type="entry name" value="RBP11-like"/>
</dbReference>
<evidence type="ECO:0000256" key="1">
    <source>
        <dbReference type="ARBA" id="ARBA00022478"/>
    </source>
</evidence>
<keyword evidence="2" id="KW-0804">Transcription</keyword>
<dbReference type="SUPFAM" id="SSF55257">
    <property type="entry name" value="RBP11-like subunits of RNA polymerase"/>
    <property type="match status" value="1"/>
</dbReference>
<dbReference type="InterPro" id="IPR050518">
    <property type="entry name" value="Rpo3/RPB3_RNA_Pol_subunit"/>
</dbReference>
<dbReference type="Pfam" id="PF01000">
    <property type="entry name" value="RNA_pol_A_bac"/>
    <property type="match status" value="1"/>
</dbReference>
<dbReference type="InterPro" id="IPR011263">
    <property type="entry name" value="DNA-dir_RNA_pol_RpoA/D/Rpb3"/>
</dbReference>
<feature type="domain" description="DNA-directed RNA polymerase RpoA/D/Rpb3-type" evidence="4">
    <location>
        <begin position="20"/>
        <end position="287"/>
    </location>
</feature>
<sequence>MANYQPDGGNIVVRSLTDDTTEFQLSGVEMAYANSLRRAMMADVPTVCIDQVSFRQNTSPLPDEFIAHRLGMIPLISTGIKTNMRETRDCSCDEGCAYCMVELHLRVKCTRDEHLPVTTAQLDVVPVTIADPNDDEGGPEMLKMRPRDFGQPVGKVALPESGTNALPIVITKLGKGQEIDIICKAYKGLSKHHGKWSPLSAVGYEYDPHNKLRHTSYWFEVDQKAEWPPMKSAAYEAEPEPDEPFDYNAKPGTFYIEAEGTGSMPVKEVVRLGFEALEDKLGPMITELYKAVAKEEGREIEDEDVGMNGAGMNGDAAPLVQSYGAGMNGSYGYGGGNADPYGNGAGGSYMNGGGMPYR</sequence>
<dbReference type="Proteomes" id="UP000812966">
    <property type="component" value="Unassembled WGS sequence"/>
</dbReference>
<gene>
    <name evidence="5" type="ORF">FFLO_04389</name>
</gene>
<keyword evidence="1" id="KW-0240">DNA-directed RNA polymerase</keyword>
<dbReference type="SUPFAM" id="SSF56553">
    <property type="entry name" value="Insert subdomain of RNA polymerase alpha subunit"/>
    <property type="match status" value="1"/>
</dbReference>
<dbReference type="PANTHER" id="PTHR11800">
    <property type="entry name" value="DNA-DIRECTED RNA POLYMERASE"/>
    <property type="match status" value="1"/>
</dbReference>
<dbReference type="InterPro" id="IPR022842">
    <property type="entry name" value="RNAP_Rpo3/Rpb3/RPAC1"/>
</dbReference>
<dbReference type="GO" id="GO:0046983">
    <property type="term" value="F:protein dimerization activity"/>
    <property type="evidence" value="ECO:0007669"/>
    <property type="project" value="InterPro"/>
</dbReference>
<evidence type="ECO:0000313" key="5">
    <source>
        <dbReference type="EMBL" id="KAG7531392.1"/>
    </source>
</evidence>
<proteinExistence type="inferred from homology"/>
<evidence type="ECO:0000259" key="4">
    <source>
        <dbReference type="SMART" id="SM00662"/>
    </source>
</evidence>
<evidence type="ECO:0000313" key="6">
    <source>
        <dbReference type="Proteomes" id="UP000812966"/>
    </source>
</evidence>
<dbReference type="OrthoDB" id="270173at2759"/>
<comment type="caution">
    <text evidence="5">The sequence shown here is derived from an EMBL/GenBank/DDBJ whole genome shotgun (WGS) entry which is preliminary data.</text>
</comment>
<reference evidence="5" key="1">
    <citation type="submission" date="2020-04" db="EMBL/GenBank/DDBJ databases">
        <title>Analysis of mating type loci in Filobasidium floriforme.</title>
        <authorList>
            <person name="Nowrousian M."/>
        </authorList>
    </citation>
    <scope>NUCLEOTIDE SEQUENCE</scope>
    <source>
        <strain evidence="5">CBS 6242</strain>
    </source>
</reference>
<dbReference type="PANTHER" id="PTHR11800:SF2">
    <property type="entry name" value="DNA-DIRECTED RNA POLYMERASE II SUBUNIT RPB3"/>
    <property type="match status" value="1"/>
</dbReference>
<comment type="similarity">
    <text evidence="3">Belongs to the archaeal Rpo3/eukaryotic RPB3 RNA polymerase subunit family.</text>
</comment>
<dbReference type="HAMAP" id="MF_00320">
    <property type="entry name" value="RNApol_arch_Rpo3"/>
    <property type="match status" value="1"/>
</dbReference>
<evidence type="ECO:0000256" key="3">
    <source>
        <dbReference type="ARBA" id="ARBA00025804"/>
    </source>
</evidence>
<dbReference type="Pfam" id="PF01193">
    <property type="entry name" value="RNA_pol_L"/>
    <property type="match status" value="1"/>
</dbReference>
<keyword evidence="6" id="KW-1185">Reference proteome</keyword>
<dbReference type="SMART" id="SM00662">
    <property type="entry name" value="RPOLD"/>
    <property type="match status" value="1"/>
</dbReference>
<dbReference type="GO" id="GO:0005665">
    <property type="term" value="C:RNA polymerase II, core complex"/>
    <property type="evidence" value="ECO:0007669"/>
    <property type="project" value="TreeGrafter"/>
</dbReference>
<dbReference type="GO" id="GO:0003899">
    <property type="term" value="F:DNA-directed RNA polymerase activity"/>
    <property type="evidence" value="ECO:0007669"/>
    <property type="project" value="InterPro"/>
</dbReference>
<protein>
    <recommendedName>
        <fullName evidence="4">DNA-directed RNA polymerase RpoA/D/Rpb3-type domain-containing protein</fullName>
    </recommendedName>
</protein>
<dbReference type="Gene3D" id="2.170.120.12">
    <property type="entry name" value="DNA-directed RNA polymerase, insert domain"/>
    <property type="match status" value="1"/>
</dbReference>
<organism evidence="5 6">
    <name type="scientific">Filobasidium floriforme</name>
    <dbReference type="NCBI Taxonomy" id="5210"/>
    <lineage>
        <taxon>Eukaryota</taxon>
        <taxon>Fungi</taxon>
        <taxon>Dikarya</taxon>
        <taxon>Basidiomycota</taxon>
        <taxon>Agaricomycotina</taxon>
        <taxon>Tremellomycetes</taxon>
        <taxon>Filobasidiales</taxon>
        <taxon>Filobasidiaceae</taxon>
        <taxon>Filobasidium</taxon>
    </lineage>
</organism>
<dbReference type="InterPro" id="IPR036643">
    <property type="entry name" value="RNApol_insert_sf"/>
</dbReference>